<sequence>MHLSSPHSYWYPQDTILLQQYGSNRVPQALWQACFPHPNIFSQTLPQFLFNVRRIGPTNVPKLIRDMRNAVHMQKMKFTAQQMLKII</sequence>
<accession>A0A507D8Z3</accession>
<proteinExistence type="predicted"/>
<name>A0A507D8Z3_9FUNG</name>
<reference evidence="1 2" key="1">
    <citation type="journal article" date="2019" name="Sci. Rep.">
        <title>Comparative genomics of chytrid fungi reveal insights into the obligate biotrophic and pathogenic lifestyle of Synchytrium endobioticum.</title>
        <authorList>
            <person name="van de Vossenberg B.T.L.H."/>
            <person name="Warris S."/>
            <person name="Nguyen H.D.T."/>
            <person name="van Gent-Pelzer M.P.E."/>
            <person name="Joly D.L."/>
            <person name="van de Geest H.C."/>
            <person name="Bonants P.J.M."/>
            <person name="Smith D.S."/>
            <person name="Levesque C.A."/>
            <person name="van der Lee T.A.J."/>
        </authorList>
    </citation>
    <scope>NUCLEOTIDE SEQUENCE [LARGE SCALE GENOMIC DNA]</scope>
    <source>
        <strain evidence="1 2">LEV6574</strain>
    </source>
</reference>
<organism evidence="1 2">
    <name type="scientific">Synchytrium endobioticum</name>
    <dbReference type="NCBI Taxonomy" id="286115"/>
    <lineage>
        <taxon>Eukaryota</taxon>
        <taxon>Fungi</taxon>
        <taxon>Fungi incertae sedis</taxon>
        <taxon>Chytridiomycota</taxon>
        <taxon>Chytridiomycota incertae sedis</taxon>
        <taxon>Chytridiomycetes</taxon>
        <taxon>Synchytriales</taxon>
        <taxon>Synchytriaceae</taxon>
        <taxon>Synchytrium</taxon>
    </lineage>
</organism>
<dbReference type="VEuPathDB" id="FungiDB:SeMB42_g01069"/>
<protein>
    <submittedName>
        <fullName evidence="1">Uncharacterized protein</fullName>
    </submittedName>
</protein>
<dbReference type="AlphaFoldDB" id="A0A507D8Z3"/>
<evidence type="ECO:0000313" key="2">
    <source>
        <dbReference type="Proteomes" id="UP000320475"/>
    </source>
</evidence>
<dbReference type="EMBL" id="QEAM01000068">
    <property type="protein sequence ID" value="TPX47815.1"/>
    <property type="molecule type" value="Genomic_DNA"/>
</dbReference>
<evidence type="ECO:0000313" key="1">
    <source>
        <dbReference type="EMBL" id="TPX47815.1"/>
    </source>
</evidence>
<gene>
    <name evidence="1" type="ORF">SeLEV6574_g02440</name>
</gene>
<comment type="caution">
    <text evidence="1">The sequence shown here is derived from an EMBL/GenBank/DDBJ whole genome shotgun (WGS) entry which is preliminary data.</text>
</comment>
<dbReference type="Proteomes" id="UP000320475">
    <property type="component" value="Unassembled WGS sequence"/>
</dbReference>